<comment type="similarity">
    <text evidence="1">Belongs to the TPPP family.</text>
</comment>
<dbReference type="GO" id="GO:0046785">
    <property type="term" value="P:microtubule polymerization"/>
    <property type="evidence" value="ECO:0007669"/>
    <property type="project" value="InterPro"/>
</dbReference>
<accession>A0A0L7KTZ2</accession>
<evidence type="ECO:0000313" key="2">
    <source>
        <dbReference type="EMBL" id="KOB66727.1"/>
    </source>
</evidence>
<dbReference type="AlphaFoldDB" id="A0A0L7KTZ2"/>
<reference evidence="2 3" key="1">
    <citation type="journal article" date="2015" name="Genome Biol. Evol.">
        <title>The genome of winter moth (Operophtera brumata) provides a genomic perspective on sexual dimorphism and phenology.</title>
        <authorList>
            <person name="Derks M.F."/>
            <person name="Smit S."/>
            <person name="Salis L."/>
            <person name="Schijlen E."/>
            <person name="Bossers A."/>
            <person name="Mateman C."/>
            <person name="Pijl A.S."/>
            <person name="de Ridder D."/>
            <person name="Groenen M.A."/>
            <person name="Visser M.E."/>
            <person name="Megens H.J."/>
        </authorList>
    </citation>
    <scope>NUCLEOTIDE SEQUENCE [LARGE SCALE GENOMIC DNA]</scope>
    <source>
        <strain evidence="2">WM2013NL</strain>
        <tissue evidence="2">Head and thorax</tissue>
    </source>
</reference>
<protein>
    <submittedName>
        <fullName evidence="2">Uncharacterized protein</fullName>
    </submittedName>
</protein>
<proteinExistence type="inferred from homology"/>
<dbReference type="SUPFAM" id="SSF47473">
    <property type="entry name" value="EF-hand"/>
    <property type="match status" value="1"/>
</dbReference>
<name>A0A0L7KTZ2_OPEBR</name>
<organism evidence="2 3">
    <name type="scientific">Operophtera brumata</name>
    <name type="common">Winter moth</name>
    <name type="synonym">Phalaena brumata</name>
    <dbReference type="NCBI Taxonomy" id="104452"/>
    <lineage>
        <taxon>Eukaryota</taxon>
        <taxon>Metazoa</taxon>
        <taxon>Ecdysozoa</taxon>
        <taxon>Arthropoda</taxon>
        <taxon>Hexapoda</taxon>
        <taxon>Insecta</taxon>
        <taxon>Pterygota</taxon>
        <taxon>Neoptera</taxon>
        <taxon>Endopterygota</taxon>
        <taxon>Lepidoptera</taxon>
        <taxon>Glossata</taxon>
        <taxon>Ditrysia</taxon>
        <taxon>Geometroidea</taxon>
        <taxon>Geometridae</taxon>
        <taxon>Larentiinae</taxon>
        <taxon>Operophtera</taxon>
    </lineage>
</organism>
<dbReference type="OrthoDB" id="7492502at2759"/>
<keyword evidence="3" id="KW-1185">Reference proteome</keyword>
<dbReference type="InterPro" id="IPR008907">
    <property type="entry name" value="TPP/p25"/>
</dbReference>
<evidence type="ECO:0000256" key="1">
    <source>
        <dbReference type="ARBA" id="ARBA00010994"/>
    </source>
</evidence>
<evidence type="ECO:0000313" key="3">
    <source>
        <dbReference type="Proteomes" id="UP000037510"/>
    </source>
</evidence>
<dbReference type="InterPro" id="IPR011992">
    <property type="entry name" value="EF-hand-dom_pair"/>
</dbReference>
<sequence>MEEAFNKLVGAKTNNVDNLVKWMKDAKLIDQSKEAEEKARKLFEDVKDDKDVDLNKFKQVVSKLAEEQKKTVEEFSKMLNIEGPKLLSAIQAGVAGAASAASAAMTAAFKDATK</sequence>
<dbReference type="EMBL" id="JTDY01005700">
    <property type="protein sequence ID" value="KOB66727.1"/>
    <property type="molecule type" value="Genomic_DNA"/>
</dbReference>
<comment type="caution">
    <text evidence="2">The sequence shown here is derived from an EMBL/GenBank/DDBJ whole genome shotgun (WGS) entry which is preliminary data.</text>
</comment>
<dbReference type="Proteomes" id="UP000037510">
    <property type="component" value="Unassembled WGS sequence"/>
</dbReference>
<dbReference type="GO" id="GO:0015631">
    <property type="term" value="F:tubulin binding"/>
    <property type="evidence" value="ECO:0007669"/>
    <property type="project" value="InterPro"/>
</dbReference>
<dbReference type="Gene3D" id="1.10.238.10">
    <property type="entry name" value="EF-hand"/>
    <property type="match status" value="1"/>
</dbReference>
<gene>
    <name evidence="2" type="ORF">OBRU01_20833</name>
</gene>
<dbReference type="Pfam" id="PF05517">
    <property type="entry name" value="p25-alpha"/>
    <property type="match status" value="1"/>
</dbReference>